<dbReference type="InterPro" id="IPR027463">
    <property type="entry name" value="AcrB_DN_DC_subdom"/>
</dbReference>
<dbReference type="Pfam" id="PF00873">
    <property type="entry name" value="ACR_tran"/>
    <property type="match status" value="1"/>
</dbReference>
<keyword evidence="1" id="KW-1133">Transmembrane helix</keyword>
<keyword evidence="3" id="KW-1185">Reference proteome</keyword>
<organism evidence="2 3">
    <name type="scientific">Rhizobium ruizarguesonis</name>
    <dbReference type="NCBI Taxonomy" id="2081791"/>
    <lineage>
        <taxon>Bacteria</taxon>
        <taxon>Pseudomonadati</taxon>
        <taxon>Pseudomonadota</taxon>
        <taxon>Alphaproteobacteria</taxon>
        <taxon>Hyphomicrobiales</taxon>
        <taxon>Rhizobiaceae</taxon>
        <taxon>Rhizobium/Agrobacterium group</taxon>
        <taxon>Rhizobium</taxon>
    </lineage>
</organism>
<dbReference type="Gene3D" id="3.30.2090.10">
    <property type="entry name" value="Multidrug efflux transporter AcrB TolC docking domain, DN and DC subdomains"/>
    <property type="match status" value="2"/>
</dbReference>
<sequence>MNKFNLSDWALEHRSLVWYFMIMFAVAGAFAYLGLGREEDPSFTIKTMVIQTQWPGASAQEVTQQVTDRIEKKLQELDKLEHTRSITTAGQTIVFVDLLPDTNARDVKPTWSRVRNLIDDIKHEFPQGVVGPFFDDQFGDVYGNIFAFTADDLSQRELRDFAEGARTQILNIPDVGKVDIVGAQDEVIYLEFSTRKIAALGIDRSAIIATLQAQNAVTQSGFVETGPERVALRVGGRFISEDTLRGINLRVNDRFFPLTDVATITRGYVDPPTSLFRFNGKPAIGLAIGMKTGGNVLAFGEALEKTMTRTIQDLPVGVAVEQVSDQPKVVEEAVGGFTKALFEAVAIVLAISFISLGMRAGLVVAIAIPLVLAITFMVMFYTGISLQRISLGALIIALGLLVDDAMIAVEMMVARLEAGDNLTKAATYVYTSTAFPMLTGTLVTVAGFIPVAFNKSNAGEFTFTLFVVIAVSLVVSWVVAVVFTPLIGVTILPKTMKKHAEHKGRFAKVFSSLLQFCLRWRWMTIVATVLLFAGSIAGLSMVQQQFFPSSDRPELIVDWNLPQNSSIAETSRQMGQFEREMLAGNPGVEHWSTYVGRGAPRFVLSFDVQPADVSFGQTVIVTKGLDVRDKLKQQMETYLRKTFPGTDAYVKLLDIGPPVGKPIQYRVSGENLQTVRELAQKLGSIVGAHPSLRNLAFNWNEPARVVKIDVLQDKARQLGVSSQDIAMALNTVVQGNAVTQVRDDIYLVDVIGRAAEKERGSIDTLLDLQLQSSSGQSVPLSSVATFHYELEQPTIWRRDRIPTITIKAGIGDATQPATVVKALSDKVSAFEKTLPAGYSVKIGGAVEESAKSQGPIAKVAPAMFVIMATLLMIQLQSFHRLFLVFSVAPLALIGVVVALLASNSPLGFVALLGVLALVGILIRNSVILIVQIEELRAEGMSAWNAVVEATEHRMRPIMLTAAAATLALIPISHEIFWGPMAYAMMGGIVVGTALTLLFLPALYIAWFRIPREVEQH</sequence>
<dbReference type="Gene3D" id="3.30.70.1430">
    <property type="entry name" value="Multidrug efflux transporter AcrB pore domain"/>
    <property type="match status" value="2"/>
</dbReference>
<feature type="transmembrane region" description="Helical" evidence="1">
    <location>
        <begin position="982"/>
        <end position="1006"/>
    </location>
</feature>
<feature type="transmembrane region" description="Helical" evidence="1">
    <location>
        <begin position="340"/>
        <end position="358"/>
    </location>
</feature>
<dbReference type="Gene3D" id="1.20.1640.10">
    <property type="entry name" value="Multidrug efflux transporter AcrB transmembrane domain"/>
    <property type="match status" value="2"/>
</dbReference>
<dbReference type="SUPFAM" id="SSF82866">
    <property type="entry name" value="Multidrug efflux transporter AcrB transmembrane domain"/>
    <property type="match status" value="2"/>
</dbReference>
<evidence type="ECO:0000313" key="3">
    <source>
        <dbReference type="Proteomes" id="UP000291659"/>
    </source>
</evidence>
<feature type="transmembrane region" description="Helical" evidence="1">
    <location>
        <begin position="465"/>
        <end position="487"/>
    </location>
</feature>
<reference evidence="2 3" key="1">
    <citation type="submission" date="2019-02" db="EMBL/GenBank/DDBJ databases">
        <title>The genomic architecture of introgression among sibling species of bacteria.</title>
        <authorList>
            <person name="Cavassim M.I.A."/>
            <person name="Moeskjaer S."/>
            <person name="Moslemi C."/>
            <person name="Fields B."/>
            <person name="Bachmann A."/>
            <person name="Vilhjalmsson B."/>
            <person name="Schierup M.H."/>
            <person name="Young J.P.W."/>
            <person name="Andersen S.U."/>
        </authorList>
    </citation>
    <scope>NUCLEOTIDE SEQUENCE [LARGE SCALE GENOMIC DNA]</scope>
    <source>
        <strain evidence="2 3">SM141A</strain>
    </source>
</reference>
<keyword evidence="1" id="KW-0472">Membrane</keyword>
<dbReference type="Gene3D" id="3.30.70.1320">
    <property type="entry name" value="Multidrug efflux transporter AcrB pore domain like"/>
    <property type="match status" value="1"/>
</dbReference>
<evidence type="ECO:0000313" key="2">
    <source>
        <dbReference type="EMBL" id="TAX80631.1"/>
    </source>
</evidence>
<dbReference type="Gene3D" id="3.30.70.1440">
    <property type="entry name" value="Multidrug efflux transporter AcrB pore domain"/>
    <property type="match status" value="1"/>
</dbReference>
<dbReference type="RefSeq" id="WP_130696831.1">
    <property type="nucleotide sequence ID" value="NZ_SINW01000001.1"/>
</dbReference>
<evidence type="ECO:0000256" key="1">
    <source>
        <dbReference type="SAM" id="Phobius"/>
    </source>
</evidence>
<feature type="transmembrane region" description="Helical" evidence="1">
    <location>
        <begin position="434"/>
        <end position="453"/>
    </location>
</feature>
<dbReference type="SUPFAM" id="SSF82714">
    <property type="entry name" value="Multidrug efflux transporter AcrB TolC docking domain, DN and DC subdomains"/>
    <property type="match status" value="2"/>
</dbReference>
<dbReference type="EMBL" id="SIOX01000001">
    <property type="protein sequence ID" value="TAX80631.1"/>
    <property type="molecule type" value="Genomic_DNA"/>
</dbReference>
<proteinExistence type="predicted"/>
<feature type="transmembrane region" description="Helical" evidence="1">
    <location>
        <begin position="391"/>
        <end position="414"/>
    </location>
</feature>
<feature type="transmembrane region" description="Helical" evidence="1">
    <location>
        <begin position="520"/>
        <end position="542"/>
    </location>
</feature>
<dbReference type="InterPro" id="IPR001036">
    <property type="entry name" value="Acrflvin-R"/>
</dbReference>
<name>A0ABY1X5Z4_9HYPH</name>
<comment type="caution">
    <text evidence="2">The sequence shown here is derived from an EMBL/GenBank/DDBJ whole genome shotgun (WGS) entry which is preliminary data.</text>
</comment>
<keyword evidence="1" id="KW-0812">Transmembrane</keyword>
<feature type="transmembrane region" description="Helical" evidence="1">
    <location>
        <begin position="881"/>
        <end position="901"/>
    </location>
</feature>
<dbReference type="PANTHER" id="PTHR32063">
    <property type="match status" value="1"/>
</dbReference>
<protein>
    <submittedName>
        <fullName evidence="2">Efflux RND transporter permease subunit</fullName>
    </submittedName>
</protein>
<gene>
    <name evidence="2" type="ORF">ELH98_05980</name>
</gene>
<dbReference type="Proteomes" id="UP000291659">
    <property type="component" value="Unassembled WGS sequence"/>
</dbReference>
<feature type="transmembrane region" description="Helical" evidence="1">
    <location>
        <begin position="364"/>
        <end position="384"/>
    </location>
</feature>
<dbReference type="PRINTS" id="PR00702">
    <property type="entry name" value="ACRIFLAVINRP"/>
</dbReference>
<dbReference type="PANTHER" id="PTHR32063:SF64">
    <property type="entry name" value="ACRB_ACRD_ACRF FAMILY PROTEIN"/>
    <property type="match status" value="1"/>
</dbReference>
<accession>A0ABY1X5Z4</accession>
<feature type="transmembrane region" description="Helical" evidence="1">
    <location>
        <begin position="957"/>
        <end position="976"/>
    </location>
</feature>
<dbReference type="SUPFAM" id="SSF82693">
    <property type="entry name" value="Multidrug efflux transporter AcrB pore domain, PN1, PN2, PC1 and PC2 subdomains"/>
    <property type="match status" value="3"/>
</dbReference>
<feature type="transmembrane region" description="Helical" evidence="1">
    <location>
        <begin position="907"/>
        <end position="930"/>
    </location>
</feature>
<feature type="transmembrane region" description="Helical" evidence="1">
    <location>
        <begin position="16"/>
        <end position="35"/>
    </location>
</feature>